<evidence type="ECO:0000313" key="4">
    <source>
        <dbReference type="Proteomes" id="UP001140949"/>
    </source>
</evidence>
<evidence type="ECO:0000256" key="1">
    <source>
        <dbReference type="ARBA" id="ARBA00022737"/>
    </source>
</evidence>
<reference evidence="3" key="2">
    <citation type="submission" date="2023-04" db="EMBL/GenBank/DDBJ databases">
        <authorList>
            <person name="Bruccoleri R.E."/>
            <person name="Oakeley E.J."/>
            <person name="Faust A.-M."/>
            <person name="Dessus-Babus S."/>
            <person name="Altorfer M."/>
            <person name="Burckhardt D."/>
            <person name="Oertli M."/>
            <person name="Naumann U."/>
            <person name="Petersen F."/>
            <person name="Wong J."/>
        </authorList>
    </citation>
    <scope>NUCLEOTIDE SEQUENCE</scope>
    <source>
        <strain evidence="3">GSM-AAB239-AS_SAM_17_03QT</strain>
        <tissue evidence="3">Leaf</tissue>
    </source>
</reference>
<dbReference type="Pfam" id="PF20431">
    <property type="entry name" value="E_motif"/>
    <property type="match status" value="1"/>
</dbReference>
<dbReference type="Pfam" id="PF01535">
    <property type="entry name" value="PPR"/>
    <property type="match status" value="10"/>
</dbReference>
<dbReference type="FunFam" id="1.25.40.10:FF:000125">
    <property type="entry name" value="Pentatricopeptide repeat-containing protein"/>
    <property type="match status" value="2"/>
</dbReference>
<dbReference type="NCBIfam" id="TIGR00756">
    <property type="entry name" value="PPR"/>
    <property type="match status" value="9"/>
</dbReference>
<sequence length="651" mass="72821">MNTRYSPPLALARRRRRRRSHLHLHLLTLIQPKPTIRHVHTDLSLINVRTFNQRLSSLCRQRNVEQARFLFDQMPQKDLVTHSTMINLYLKTNNLPQALSLFARLPERNVVVDSAVLDGLSKACRLPEARQLFDRMPERNVYSWTILVSGYCRTGEVGQARELFDRMPVRNAYSWTAMVLGYARSGMLGEARELFDRMPEKNVVSWTAMVRGYVECGRVGEARELFNRMGHRNLYSWNVMILGYLEEGRVGEAVELFESMPERNVVTWTSMVTGLARSGEMGKARELFGRMPVKDVAAWNAMIVVCAEEGLVNEVRELFDLMPERNVVSWNAAIGGNVRNGFREEASRLFIEMLRSPSKPNEATLTTVLVAAESTFEVTEIHGLATLLGFGSDTSFGNALVTMYSRTGDLGSARLAFEELMVKDVVSWTSIIQAYSYHGCCAFALQAFARMLRCGAKPDGVAMVGVLSACSHAGLVSKGRKVFESMSRVYGLEPQAEHYACLVDLLGRAGLVTEAEGVVRTMPSSKRDECVLGALLGACRVHDKIEAAGEVGEELIKLEQAGSGGYVLLANAYASRGRWSDAARVRKTMKEKGVEKVPGVSSIEVGTRRHSFYVGDRSHPRVLEIYVMLDEVLLPHMKDVKLLQSFQSVHT</sequence>
<evidence type="ECO:0000256" key="2">
    <source>
        <dbReference type="PROSITE-ProRule" id="PRU00708"/>
    </source>
</evidence>
<dbReference type="PANTHER" id="PTHR47926:SF380">
    <property type="entry name" value="PENTATRICOPEPTIDE REPEAT-CONTAINING PROTEIN"/>
    <property type="match status" value="1"/>
</dbReference>
<feature type="repeat" description="PPR" evidence="2">
    <location>
        <begin position="233"/>
        <end position="267"/>
    </location>
</feature>
<feature type="repeat" description="PPR" evidence="2">
    <location>
        <begin position="562"/>
        <end position="596"/>
    </location>
</feature>
<organism evidence="3 4">
    <name type="scientific">Iris pallida</name>
    <name type="common">Sweet iris</name>
    <dbReference type="NCBI Taxonomy" id="29817"/>
    <lineage>
        <taxon>Eukaryota</taxon>
        <taxon>Viridiplantae</taxon>
        <taxon>Streptophyta</taxon>
        <taxon>Embryophyta</taxon>
        <taxon>Tracheophyta</taxon>
        <taxon>Spermatophyta</taxon>
        <taxon>Magnoliopsida</taxon>
        <taxon>Liliopsida</taxon>
        <taxon>Asparagales</taxon>
        <taxon>Iridaceae</taxon>
        <taxon>Iridoideae</taxon>
        <taxon>Irideae</taxon>
        <taxon>Iris</taxon>
    </lineage>
</organism>
<dbReference type="InterPro" id="IPR046960">
    <property type="entry name" value="PPR_At4g14850-like_plant"/>
</dbReference>
<accession>A0AAX6F2B6</accession>
<feature type="repeat" description="PPR" evidence="2">
    <location>
        <begin position="295"/>
        <end position="329"/>
    </location>
</feature>
<feature type="repeat" description="PPR" evidence="2">
    <location>
        <begin position="424"/>
        <end position="458"/>
    </location>
</feature>
<dbReference type="InterPro" id="IPR011990">
    <property type="entry name" value="TPR-like_helical_dom_sf"/>
</dbReference>
<keyword evidence="1" id="KW-0677">Repeat</keyword>
<dbReference type="InterPro" id="IPR046848">
    <property type="entry name" value="E_motif"/>
</dbReference>
<keyword evidence="4" id="KW-1185">Reference proteome</keyword>
<reference evidence="3" key="1">
    <citation type="journal article" date="2023" name="GigaByte">
        <title>Genome assembly of the bearded iris, Iris pallida Lam.</title>
        <authorList>
            <person name="Bruccoleri R.E."/>
            <person name="Oakeley E.J."/>
            <person name="Faust A.M.E."/>
            <person name="Altorfer M."/>
            <person name="Dessus-Babus S."/>
            <person name="Burckhardt D."/>
            <person name="Oertli M."/>
            <person name="Naumann U."/>
            <person name="Petersen F."/>
            <person name="Wong J."/>
        </authorList>
    </citation>
    <scope>NUCLEOTIDE SEQUENCE</scope>
    <source>
        <strain evidence="3">GSM-AAB239-AS_SAM_17_03QT</strain>
    </source>
</reference>
<dbReference type="EMBL" id="JANAVB010032220">
    <property type="protein sequence ID" value="KAJ6810567.1"/>
    <property type="molecule type" value="Genomic_DNA"/>
</dbReference>
<feature type="repeat" description="PPR" evidence="2">
    <location>
        <begin position="140"/>
        <end position="170"/>
    </location>
</feature>
<name>A0AAX6F2B6_IRIPA</name>
<comment type="caution">
    <text evidence="3">The sequence shown here is derived from an EMBL/GenBank/DDBJ whole genome shotgun (WGS) entry which is preliminary data.</text>
</comment>
<dbReference type="SUPFAM" id="SSF48452">
    <property type="entry name" value="TPR-like"/>
    <property type="match status" value="1"/>
</dbReference>
<dbReference type="Pfam" id="PF12854">
    <property type="entry name" value="PPR_1"/>
    <property type="match status" value="1"/>
</dbReference>
<protein>
    <submittedName>
        <fullName evidence="3">Pentatricopeptide repeat-containing protein-like</fullName>
    </submittedName>
</protein>
<dbReference type="Gene3D" id="1.25.40.10">
    <property type="entry name" value="Tetratricopeptide repeat domain"/>
    <property type="match status" value="5"/>
</dbReference>
<gene>
    <name evidence="3" type="ORF">M6B38_103560</name>
</gene>
<dbReference type="GO" id="GO:0048731">
    <property type="term" value="P:system development"/>
    <property type="evidence" value="ECO:0007669"/>
    <property type="project" value="UniProtKB-ARBA"/>
</dbReference>
<evidence type="ECO:0000313" key="3">
    <source>
        <dbReference type="EMBL" id="KAJ6810567.1"/>
    </source>
</evidence>
<proteinExistence type="predicted"/>
<dbReference type="GO" id="GO:0009451">
    <property type="term" value="P:RNA modification"/>
    <property type="evidence" value="ECO:0007669"/>
    <property type="project" value="InterPro"/>
</dbReference>
<dbReference type="AlphaFoldDB" id="A0AAX6F2B6"/>
<dbReference type="Proteomes" id="UP001140949">
    <property type="component" value="Unassembled WGS sequence"/>
</dbReference>
<dbReference type="InterPro" id="IPR002885">
    <property type="entry name" value="PPR_rpt"/>
</dbReference>
<feature type="repeat" description="PPR" evidence="2">
    <location>
        <begin position="171"/>
        <end position="205"/>
    </location>
</feature>
<feature type="repeat" description="PPR" evidence="2">
    <location>
        <begin position="47"/>
        <end position="81"/>
    </location>
</feature>
<dbReference type="PROSITE" id="PS51375">
    <property type="entry name" value="PPR"/>
    <property type="match status" value="7"/>
</dbReference>
<dbReference type="PANTHER" id="PTHR47926">
    <property type="entry name" value="PENTATRICOPEPTIDE REPEAT-CONTAINING PROTEIN"/>
    <property type="match status" value="1"/>
</dbReference>
<dbReference type="FunFam" id="1.25.40.10:FF:001810">
    <property type="entry name" value="Pentatricopeptide repeat-containing protein mitochondrial"/>
    <property type="match status" value="1"/>
</dbReference>
<dbReference type="GO" id="GO:0003723">
    <property type="term" value="F:RNA binding"/>
    <property type="evidence" value="ECO:0007669"/>
    <property type="project" value="InterPro"/>
</dbReference>